<dbReference type="GO" id="GO:0005829">
    <property type="term" value="C:cytosol"/>
    <property type="evidence" value="ECO:0007669"/>
    <property type="project" value="TreeGrafter"/>
</dbReference>
<feature type="DNA-binding region" description="OmpR/PhoB-type" evidence="3">
    <location>
        <begin position="124"/>
        <end position="218"/>
    </location>
</feature>
<keyword evidence="2" id="KW-0597">Phosphoprotein</keyword>
<dbReference type="Gene3D" id="3.40.50.2300">
    <property type="match status" value="1"/>
</dbReference>
<dbReference type="GO" id="GO:0006355">
    <property type="term" value="P:regulation of DNA-templated transcription"/>
    <property type="evidence" value="ECO:0007669"/>
    <property type="project" value="InterPro"/>
</dbReference>
<feature type="domain" description="OmpR/PhoB-type" evidence="5">
    <location>
        <begin position="124"/>
        <end position="218"/>
    </location>
</feature>
<dbReference type="InterPro" id="IPR036388">
    <property type="entry name" value="WH-like_DNA-bd_sf"/>
</dbReference>
<proteinExistence type="predicted"/>
<name>A0A7Z2NX48_9SPHN</name>
<dbReference type="Pfam" id="PF00072">
    <property type="entry name" value="Response_reg"/>
    <property type="match status" value="1"/>
</dbReference>
<dbReference type="Gene3D" id="1.10.10.10">
    <property type="entry name" value="Winged helix-like DNA-binding domain superfamily/Winged helix DNA-binding domain"/>
    <property type="match status" value="1"/>
</dbReference>
<keyword evidence="7" id="KW-1185">Reference proteome</keyword>
<dbReference type="CDD" id="cd00383">
    <property type="entry name" value="trans_reg_C"/>
    <property type="match status" value="1"/>
</dbReference>
<dbReference type="GO" id="GO:0000976">
    <property type="term" value="F:transcription cis-regulatory region binding"/>
    <property type="evidence" value="ECO:0007669"/>
    <property type="project" value="TreeGrafter"/>
</dbReference>
<dbReference type="InterPro" id="IPR039420">
    <property type="entry name" value="WalR-like"/>
</dbReference>
<dbReference type="Pfam" id="PF00486">
    <property type="entry name" value="Trans_reg_C"/>
    <property type="match status" value="1"/>
</dbReference>
<dbReference type="PROSITE" id="PS50110">
    <property type="entry name" value="RESPONSE_REGULATORY"/>
    <property type="match status" value="1"/>
</dbReference>
<dbReference type="Gene3D" id="6.10.250.690">
    <property type="match status" value="1"/>
</dbReference>
<dbReference type="GO" id="GO:0032993">
    <property type="term" value="C:protein-DNA complex"/>
    <property type="evidence" value="ECO:0007669"/>
    <property type="project" value="TreeGrafter"/>
</dbReference>
<evidence type="ECO:0000256" key="3">
    <source>
        <dbReference type="PROSITE-ProRule" id="PRU01091"/>
    </source>
</evidence>
<evidence type="ECO:0000313" key="7">
    <source>
        <dbReference type="Proteomes" id="UP000464468"/>
    </source>
</evidence>
<dbReference type="RefSeq" id="WP_160593072.1">
    <property type="nucleotide sequence ID" value="NZ_CP047895.1"/>
</dbReference>
<dbReference type="SMART" id="SM00862">
    <property type="entry name" value="Trans_reg_C"/>
    <property type="match status" value="1"/>
</dbReference>
<dbReference type="AlphaFoldDB" id="A0A7Z2NX48"/>
<protein>
    <submittedName>
        <fullName evidence="6">Response regulator</fullName>
    </submittedName>
</protein>
<feature type="modified residue" description="4-aspartylphosphate" evidence="2">
    <location>
        <position position="51"/>
    </location>
</feature>
<gene>
    <name evidence="6" type="ORF">GVO57_10330</name>
</gene>
<evidence type="ECO:0000256" key="1">
    <source>
        <dbReference type="ARBA" id="ARBA00023125"/>
    </source>
</evidence>
<dbReference type="KEGG" id="schy:GVO57_10330"/>
<dbReference type="PANTHER" id="PTHR48111:SF37">
    <property type="entry name" value="RESPONSE REGULATOR PROTEIN CARR"/>
    <property type="match status" value="1"/>
</dbReference>
<dbReference type="PROSITE" id="PS51755">
    <property type="entry name" value="OMPR_PHOB"/>
    <property type="match status" value="1"/>
</dbReference>
<reference evidence="6 7" key="1">
    <citation type="submission" date="2020-01" db="EMBL/GenBank/DDBJ databases">
        <title>Sphingomonas sp. C33 whole genome sequece.</title>
        <authorList>
            <person name="Park C."/>
        </authorList>
    </citation>
    <scope>NUCLEOTIDE SEQUENCE [LARGE SCALE GENOMIC DNA]</scope>
    <source>
        <strain evidence="6 7">C33</strain>
    </source>
</reference>
<feature type="domain" description="Response regulatory" evidence="4">
    <location>
        <begin position="2"/>
        <end position="116"/>
    </location>
</feature>
<dbReference type="InterPro" id="IPR001789">
    <property type="entry name" value="Sig_transdc_resp-reg_receiver"/>
</dbReference>
<sequence length="218" mass="24470">MRLLLVEDDVDLANRLARRLTSAGFAVDRAADSQSAIAWPDLDTHSAVILDLGLPGIGGLGVLRGWRAQGVRVPVIILTARGDWREKVEVLNAGADDFVVKPVHSEELIARIHAQIRRREDHGAPVLIAAGLTLNPTARSVTRDGQSLELSRQEYRLLEVFMRRPGHILSQADLLERLYPLEAERDWNTLEVQVSRLRRKLGRETIKTVRGLGYRLER</sequence>
<dbReference type="Proteomes" id="UP000464468">
    <property type="component" value="Chromosome"/>
</dbReference>
<dbReference type="SMART" id="SM00448">
    <property type="entry name" value="REC"/>
    <property type="match status" value="1"/>
</dbReference>
<dbReference type="InterPro" id="IPR001867">
    <property type="entry name" value="OmpR/PhoB-type_DNA-bd"/>
</dbReference>
<keyword evidence="1 3" id="KW-0238">DNA-binding</keyword>
<organism evidence="6 7">
    <name type="scientific">Sphingomonas changnyeongensis</name>
    <dbReference type="NCBI Taxonomy" id="2698679"/>
    <lineage>
        <taxon>Bacteria</taxon>
        <taxon>Pseudomonadati</taxon>
        <taxon>Pseudomonadota</taxon>
        <taxon>Alphaproteobacteria</taxon>
        <taxon>Sphingomonadales</taxon>
        <taxon>Sphingomonadaceae</taxon>
        <taxon>Sphingomonas</taxon>
    </lineage>
</organism>
<dbReference type="SUPFAM" id="SSF52172">
    <property type="entry name" value="CheY-like"/>
    <property type="match status" value="1"/>
</dbReference>
<evidence type="ECO:0000259" key="5">
    <source>
        <dbReference type="PROSITE" id="PS51755"/>
    </source>
</evidence>
<accession>A0A7Z2NX48</accession>
<evidence type="ECO:0000256" key="2">
    <source>
        <dbReference type="PROSITE-ProRule" id="PRU00169"/>
    </source>
</evidence>
<dbReference type="PANTHER" id="PTHR48111">
    <property type="entry name" value="REGULATOR OF RPOS"/>
    <property type="match status" value="1"/>
</dbReference>
<dbReference type="GO" id="GO:0000156">
    <property type="term" value="F:phosphorelay response regulator activity"/>
    <property type="evidence" value="ECO:0007669"/>
    <property type="project" value="TreeGrafter"/>
</dbReference>
<evidence type="ECO:0000313" key="6">
    <source>
        <dbReference type="EMBL" id="QHL91142.1"/>
    </source>
</evidence>
<dbReference type="InterPro" id="IPR011006">
    <property type="entry name" value="CheY-like_superfamily"/>
</dbReference>
<evidence type="ECO:0000259" key="4">
    <source>
        <dbReference type="PROSITE" id="PS50110"/>
    </source>
</evidence>
<dbReference type="EMBL" id="CP047895">
    <property type="protein sequence ID" value="QHL91142.1"/>
    <property type="molecule type" value="Genomic_DNA"/>
</dbReference>